<feature type="compositionally biased region" description="Basic and acidic residues" evidence="4">
    <location>
        <begin position="1349"/>
        <end position="1363"/>
    </location>
</feature>
<evidence type="ECO:0000313" key="7">
    <source>
        <dbReference type="EMBL" id="CAI0643499.1"/>
    </source>
</evidence>
<reference evidence="7" key="1">
    <citation type="submission" date="2022-08" db="EMBL/GenBank/DDBJ databases">
        <authorList>
            <person name="Giroux E."/>
            <person name="Giroux E."/>
        </authorList>
    </citation>
    <scope>NUCLEOTIDE SEQUENCE</scope>
    <source>
        <strain evidence="7">H1091258</strain>
    </source>
</reference>
<dbReference type="Pfam" id="PF22939">
    <property type="entry name" value="WHD_GPIID"/>
    <property type="match status" value="1"/>
</dbReference>
<feature type="repeat" description="ANK" evidence="3">
    <location>
        <begin position="837"/>
        <end position="869"/>
    </location>
</feature>
<dbReference type="InterPro" id="IPR002110">
    <property type="entry name" value="Ankyrin_rpt"/>
</dbReference>
<keyword evidence="1" id="KW-0677">Repeat</keyword>
<feature type="region of interest" description="Disordered" evidence="4">
    <location>
        <begin position="1344"/>
        <end position="1363"/>
    </location>
</feature>
<evidence type="ECO:0008006" key="9">
    <source>
        <dbReference type="Google" id="ProtNLM"/>
    </source>
</evidence>
<proteinExistence type="predicted"/>
<dbReference type="EMBL" id="CAMGZC010000109">
    <property type="protein sequence ID" value="CAI0643499.1"/>
    <property type="molecule type" value="Genomic_DNA"/>
</dbReference>
<feature type="repeat" description="ANK" evidence="3">
    <location>
        <begin position="966"/>
        <end position="998"/>
    </location>
</feature>
<evidence type="ECO:0000259" key="6">
    <source>
        <dbReference type="Pfam" id="PF24883"/>
    </source>
</evidence>
<feature type="repeat" description="ANK" evidence="3">
    <location>
        <begin position="1065"/>
        <end position="1097"/>
    </location>
</feature>
<accession>A0A9W4W8X5</accession>
<dbReference type="InterPro" id="IPR056884">
    <property type="entry name" value="NPHP3-like_N"/>
</dbReference>
<dbReference type="InterPro" id="IPR027417">
    <property type="entry name" value="P-loop_NTPase"/>
</dbReference>
<dbReference type="PANTHER" id="PTHR23206:SF7">
    <property type="entry name" value="PROTEIN KINASE DOMAIN-CONTAINING PROTEIN"/>
    <property type="match status" value="1"/>
</dbReference>
<feature type="repeat" description="ANK" evidence="3">
    <location>
        <begin position="933"/>
        <end position="965"/>
    </location>
</feature>
<evidence type="ECO:0000256" key="4">
    <source>
        <dbReference type="SAM" id="MobiDB-lite"/>
    </source>
</evidence>
<feature type="repeat" description="ANK" evidence="3">
    <location>
        <begin position="1098"/>
        <end position="1130"/>
    </location>
</feature>
<dbReference type="Proteomes" id="UP001152533">
    <property type="component" value="Unassembled WGS sequence"/>
</dbReference>
<evidence type="ECO:0000256" key="3">
    <source>
        <dbReference type="PROSITE-ProRule" id="PRU00023"/>
    </source>
</evidence>
<evidence type="ECO:0000256" key="1">
    <source>
        <dbReference type="ARBA" id="ARBA00022737"/>
    </source>
</evidence>
<comment type="caution">
    <text evidence="7">The sequence shown here is derived from an EMBL/GenBank/DDBJ whole genome shotgun (WGS) entry which is preliminary data.</text>
</comment>
<feature type="domain" description="GPI inositol-deacylase winged helix" evidence="5">
    <location>
        <begin position="497"/>
        <end position="575"/>
    </location>
</feature>
<evidence type="ECO:0000256" key="2">
    <source>
        <dbReference type="ARBA" id="ARBA00023043"/>
    </source>
</evidence>
<protein>
    <recommendedName>
        <fullName evidence="9">NACHT domain-containing protein</fullName>
    </recommendedName>
</protein>
<dbReference type="GO" id="GO:0005737">
    <property type="term" value="C:cytoplasm"/>
    <property type="evidence" value="ECO:0007669"/>
    <property type="project" value="TreeGrafter"/>
</dbReference>
<dbReference type="PROSITE" id="PS50297">
    <property type="entry name" value="ANK_REP_REGION"/>
    <property type="match status" value="4"/>
</dbReference>
<dbReference type="PROSITE" id="PS50088">
    <property type="entry name" value="ANK_REPEAT"/>
    <property type="match status" value="7"/>
</dbReference>
<keyword evidence="2 3" id="KW-0040">ANK repeat</keyword>
<dbReference type="InterPro" id="IPR036770">
    <property type="entry name" value="Ankyrin_rpt-contain_sf"/>
</dbReference>
<dbReference type="Pfam" id="PF12796">
    <property type="entry name" value="Ank_2"/>
    <property type="match status" value="4"/>
</dbReference>
<gene>
    <name evidence="7" type="ORF">CGXH109_LOCUS26092</name>
</gene>
<feature type="domain" description="Nephrocystin 3-like N-terminal" evidence="6">
    <location>
        <begin position="204"/>
        <end position="366"/>
    </location>
</feature>
<dbReference type="SUPFAM" id="SSF52540">
    <property type="entry name" value="P-loop containing nucleoside triphosphate hydrolases"/>
    <property type="match status" value="1"/>
</dbReference>
<dbReference type="InterPro" id="IPR051631">
    <property type="entry name" value="Ankyrin-KH/SAM_domain"/>
</dbReference>
<dbReference type="Pfam" id="PF24883">
    <property type="entry name" value="NPHP3_N"/>
    <property type="match status" value="1"/>
</dbReference>
<dbReference type="InterPro" id="IPR054471">
    <property type="entry name" value="GPIID_WHD"/>
</dbReference>
<keyword evidence="8" id="KW-1185">Reference proteome</keyword>
<dbReference type="SMART" id="SM00248">
    <property type="entry name" value="ANK"/>
    <property type="match status" value="13"/>
</dbReference>
<dbReference type="SUPFAM" id="SSF48403">
    <property type="entry name" value="Ankyrin repeat"/>
    <property type="match status" value="3"/>
</dbReference>
<organism evidence="7 8">
    <name type="scientific">Colletotrichum noveboracense</name>
    <dbReference type="NCBI Taxonomy" id="2664923"/>
    <lineage>
        <taxon>Eukaryota</taxon>
        <taxon>Fungi</taxon>
        <taxon>Dikarya</taxon>
        <taxon>Ascomycota</taxon>
        <taxon>Pezizomycotina</taxon>
        <taxon>Sordariomycetes</taxon>
        <taxon>Hypocreomycetidae</taxon>
        <taxon>Glomerellales</taxon>
        <taxon>Glomerellaceae</taxon>
        <taxon>Colletotrichum</taxon>
        <taxon>Colletotrichum gloeosporioides species complex</taxon>
    </lineage>
</organism>
<dbReference type="Gene3D" id="3.40.50.300">
    <property type="entry name" value="P-loop containing nucleotide triphosphate hydrolases"/>
    <property type="match status" value="1"/>
</dbReference>
<feature type="repeat" description="ANK" evidence="3">
    <location>
        <begin position="999"/>
        <end position="1031"/>
    </location>
</feature>
<feature type="repeat" description="ANK" evidence="3">
    <location>
        <begin position="870"/>
        <end position="895"/>
    </location>
</feature>
<dbReference type="PANTHER" id="PTHR23206">
    <property type="entry name" value="MASK PROTEIN"/>
    <property type="match status" value="1"/>
</dbReference>
<dbReference type="Gene3D" id="1.25.40.20">
    <property type="entry name" value="Ankyrin repeat-containing domain"/>
    <property type="match status" value="3"/>
</dbReference>
<evidence type="ECO:0000259" key="5">
    <source>
        <dbReference type="Pfam" id="PF22939"/>
    </source>
</evidence>
<evidence type="ECO:0000313" key="8">
    <source>
        <dbReference type="Proteomes" id="UP001152533"/>
    </source>
</evidence>
<sequence length="1363" mass="153863">MSFGFGVGDFIAVRDKAKLYRERFADAPDHFDSLGREQSSSYLTSTFDHFFFRMIASLTSILEYIGRVEERLTENEKEALAAPIKESTKLLGELDNIYNDNTSLEKHEGTSMLSKLKPRAVWRRLRMKPEDVQKLRQRITMNVHFLSAIKGFRDSEAIHTTKQVVTSIQDEQTSRQEREILNWLTATDYAPQQRDNLSRRYTRTNQWLLDSDEYKSWVSVRSQTLLCPGMPGAGKTILASVVVDDLFHRYQDDSDVGIAYVYCNFKYQERQNYYDMLSSITKQLAQGRSPIPGSLKELYNANQRKKTARTLQETIDVLQSVASSYKCVFIIIDALDECEPKSRQALLSEVFRLQKHHSTNLLATTRKIPEIVEFAHFMNATTLQILAREIDVSRYISSRIPDMQSFVQRRPEVQDEIQKGILCKINGMYVYSDLQARVSHSDQLRFLLAKLLIDSLSCKTTLKAIRKALDAASAEDDTYAYFYEEALERVRLQPTAHVQLANQVLSWIVFAKRPLEIHELQHALAMEEEASEIEEDNIPSAEIIISACAGLVTLDEQSGIVRLVHQTTQEFFNKRDEDLFPDADAEITNTCVRYLCLDQVQQIIRSRLRDIPSWQKPYYFESSALKDLRKSEIPFCEYAILHWGHHASGCDIIPTNVVHLLKNREILQSLATIFSELVGGDVPSAGAHLAAWFGLNQVFKNQVLPADDVTFVDRRGQSTLSWAVHRGHYGLIDYILDDDILRLKRCHHGRNIESFQLALFNSIKRRDLCITQKLIRFASDENLDFKVASGPSLLDLCIHQRDAATIRLLLEQPQHEVPGPQYLTSIDGAQIDNMAGFHGTSLAFAAARGLDEVFKLLLDHGANIETLDRGGRSPLLRAFQSGHASTAQLLLQNGAKFWGQPGESLALWPAENQELIIKSLIHGGSNIDSRNESGMTLLASAAKDGQNSMLAVLLSHKANIEASDKIGRTPLWHALANKQESILGVLLERGARIEVMDQNGDTPLLFAAKRGMTSILEMLLSFGAQIEAQDSRGRIPLLCAIDFNRWSAVEILIQRKAMVEIKDGTGHDLLSIAAEKDNPSALKTLIRNGAAVEALDEHRRTPLWYAVKAHSTSRVMVLAECGADINCRDENDITPVILAAESEDGPMWEMLTKLGADLAIYDKFGRTALLIAAGAGRDSALLSTDDLKKERELGVYTNLWSSSAWVRRAILSNTLVCQQLMGVRDHQGRTPLWWAITSGRTKLSKHLSEMTDEVEILDKQGRTPLISSIYDHRVRKVVQLLLEHVSQFDSDGERLKFCEGMTERAIRNVRSFLEFNDIDTDVVFCGEWSDRWLNVKPGHPIPQFISDVHPSDSSDGPHSHLYS</sequence>
<name>A0A9W4W8X5_9PEZI</name>
<dbReference type="Pfam" id="PF00023">
    <property type="entry name" value="Ank"/>
    <property type="match status" value="1"/>
</dbReference>